<dbReference type="PANTHER" id="PTHR42781">
    <property type="entry name" value="SPERMIDINE/PUTRESCINE IMPORT ATP-BINDING PROTEIN POTA"/>
    <property type="match status" value="1"/>
</dbReference>
<dbReference type="OrthoDB" id="9802264at2"/>
<keyword evidence="12" id="KW-1185">Reference proteome</keyword>
<dbReference type="GO" id="GO:0015418">
    <property type="term" value="F:ABC-type quaternary ammonium compound transporting activity"/>
    <property type="evidence" value="ECO:0007669"/>
    <property type="project" value="UniProtKB-EC"/>
</dbReference>
<keyword evidence="3" id="KW-0410">Iron transport</keyword>
<proteinExistence type="predicted"/>
<dbReference type="InterPro" id="IPR015853">
    <property type="entry name" value="ABC_transpr_FbpC"/>
</dbReference>
<evidence type="ECO:0000259" key="10">
    <source>
        <dbReference type="PROSITE" id="PS50893"/>
    </source>
</evidence>
<gene>
    <name evidence="11" type="ORF">NW74_04500</name>
</gene>
<sequence>MFLEVKNLCKNYGKKEVLKDINFSLDEGNILCILGPSGCGKTTILNSIGGFIKNNSGRIILDGEDVTLLSPETRNISTVFQSYGLFSNKNVLENVAYGLKFRNVKKQDRMKQSMEILKIVGLEGYENKKIHELSGGQRQRVALARSLVINPRLILLDEPFSNLDKNLRNIMRNEIKKLVKYFKMTTILVTHDQEDAFIMADKVILMNEGKIIQNSTVTELYNFPNSEFSLSFIGNSNKFDKENFIRPEKIKIVDYETNISANIFEKQFRGAFIEYQLKLKRNDEEILKVIELNTGKEKNIGDDVFIEYKVQKLSN</sequence>
<dbReference type="Pfam" id="PF00005">
    <property type="entry name" value="ABC_tran"/>
    <property type="match status" value="1"/>
</dbReference>
<evidence type="ECO:0000256" key="8">
    <source>
        <dbReference type="ARBA" id="ARBA00023136"/>
    </source>
</evidence>
<accession>A0A0B4S1K7</accession>
<evidence type="ECO:0000256" key="5">
    <source>
        <dbReference type="ARBA" id="ARBA00022840"/>
    </source>
</evidence>
<dbReference type="RefSeq" id="WP_041954069.1">
    <property type="nucleotide sequence ID" value="NZ_CP009761.1"/>
</dbReference>
<dbReference type="InterPro" id="IPR003593">
    <property type="entry name" value="AAA+_ATPase"/>
</dbReference>
<protein>
    <recommendedName>
        <fullName evidence="9">ABC-type quaternary amine transporter</fullName>
        <ecNumber evidence="9">7.6.2.9</ecNumber>
    </recommendedName>
</protein>
<keyword evidence="7" id="KW-0406">Ion transport</keyword>
<evidence type="ECO:0000313" key="11">
    <source>
        <dbReference type="EMBL" id="AIZ36645.1"/>
    </source>
</evidence>
<dbReference type="SUPFAM" id="SSF52540">
    <property type="entry name" value="P-loop containing nucleoside triphosphate hydrolases"/>
    <property type="match status" value="1"/>
</dbReference>
<dbReference type="STRING" id="33033.NW74_04500"/>
<feature type="domain" description="ABC transporter" evidence="10">
    <location>
        <begin position="3"/>
        <end position="233"/>
    </location>
</feature>
<evidence type="ECO:0000256" key="2">
    <source>
        <dbReference type="ARBA" id="ARBA00022475"/>
    </source>
</evidence>
<dbReference type="EMBL" id="CP009761">
    <property type="protein sequence ID" value="AIZ36645.1"/>
    <property type="molecule type" value="Genomic_DNA"/>
</dbReference>
<dbReference type="GO" id="GO:0015408">
    <property type="term" value="F:ABC-type ferric iron transporter activity"/>
    <property type="evidence" value="ECO:0007669"/>
    <property type="project" value="InterPro"/>
</dbReference>
<dbReference type="GO" id="GO:0016020">
    <property type="term" value="C:membrane"/>
    <property type="evidence" value="ECO:0007669"/>
    <property type="project" value="InterPro"/>
</dbReference>
<evidence type="ECO:0000256" key="1">
    <source>
        <dbReference type="ARBA" id="ARBA00022448"/>
    </source>
</evidence>
<evidence type="ECO:0000256" key="3">
    <source>
        <dbReference type="ARBA" id="ARBA00022496"/>
    </source>
</evidence>
<dbReference type="AlphaFoldDB" id="A0A0B4S1K7"/>
<reference evidence="11 12" key="1">
    <citation type="submission" date="2014-10" db="EMBL/GenBank/DDBJ databases">
        <title>Complete genome sequence of Parvimonas micra KCOM 1535 (= ChDC B708).</title>
        <authorList>
            <person name="Kook J.-K."/>
            <person name="Park S.-N."/>
            <person name="Lim Y.K."/>
            <person name="Roh H."/>
        </authorList>
    </citation>
    <scope>NUCLEOTIDE SEQUENCE [LARGE SCALE GENOMIC DNA]</scope>
    <source>
        <strain evidence="12">KCOM 1535 / ChDC B708</strain>
    </source>
</reference>
<dbReference type="GO" id="GO:0016887">
    <property type="term" value="F:ATP hydrolysis activity"/>
    <property type="evidence" value="ECO:0007669"/>
    <property type="project" value="InterPro"/>
</dbReference>
<dbReference type="EC" id="7.6.2.9" evidence="9"/>
<keyword evidence="8" id="KW-0472">Membrane</keyword>
<dbReference type="PROSITE" id="PS00211">
    <property type="entry name" value="ABC_TRANSPORTER_1"/>
    <property type="match status" value="1"/>
</dbReference>
<dbReference type="InterPro" id="IPR017871">
    <property type="entry name" value="ABC_transporter-like_CS"/>
</dbReference>
<dbReference type="InterPro" id="IPR050093">
    <property type="entry name" value="ABC_SmlMolc_Importer"/>
</dbReference>
<keyword evidence="1" id="KW-0813">Transport</keyword>
<dbReference type="InterPro" id="IPR027417">
    <property type="entry name" value="P-loop_NTPase"/>
</dbReference>
<keyword evidence="4" id="KW-0547">Nucleotide-binding</keyword>
<keyword evidence="2" id="KW-1003">Cell membrane</keyword>
<dbReference type="FunFam" id="3.40.50.300:FF:000425">
    <property type="entry name" value="Probable ABC transporter, ATP-binding subunit"/>
    <property type="match status" value="1"/>
</dbReference>
<dbReference type="SMART" id="SM00382">
    <property type="entry name" value="AAA"/>
    <property type="match status" value="1"/>
</dbReference>
<dbReference type="GO" id="GO:0005524">
    <property type="term" value="F:ATP binding"/>
    <property type="evidence" value="ECO:0007669"/>
    <property type="project" value="UniProtKB-KW"/>
</dbReference>
<dbReference type="InterPro" id="IPR003439">
    <property type="entry name" value="ABC_transporter-like_ATP-bd"/>
</dbReference>
<evidence type="ECO:0000256" key="7">
    <source>
        <dbReference type="ARBA" id="ARBA00023065"/>
    </source>
</evidence>
<evidence type="ECO:0000256" key="6">
    <source>
        <dbReference type="ARBA" id="ARBA00023004"/>
    </source>
</evidence>
<dbReference type="PROSITE" id="PS50893">
    <property type="entry name" value="ABC_TRANSPORTER_2"/>
    <property type="match status" value="1"/>
</dbReference>
<organism evidence="11 12">
    <name type="scientific">Parvimonas micra</name>
    <dbReference type="NCBI Taxonomy" id="33033"/>
    <lineage>
        <taxon>Bacteria</taxon>
        <taxon>Bacillati</taxon>
        <taxon>Bacillota</taxon>
        <taxon>Tissierellia</taxon>
        <taxon>Tissierellales</taxon>
        <taxon>Peptoniphilaceae</taxon>
        <taxon>Parvimonas</taxon>
    </lineage>
</organism>
<evidence type="ECO:0000313" key="12">
    <source>
        <dbReference type="Proteomes" id="UP000031386"/>
    </source>
</evidence>
<dbReference type="CDD" id="cd03259">
    <property type="entry name" value="ABC_Carb_Solutes_like"/>
    <property type="match status" value="1"/>
</dbReference>
<dbReference type="Proteomes" id="UP000031386">
    <property type="component" value="Chromosome"/>
</dbReference>
<dbReference type="PANTHER" id="PTHR42781:SF4">
    <property type="entry name" value="SPERMIDINE_PUTRESCINE IMPORT ATP-BINDING PROTEIN POTA"/>
    <property type="match status" value="1"/>
</dbReference>
<name>A0A0B4S1K7_9FIRM</name>
<dbReference type="KEGG" id="pmic:NW74_04500"/>
<keyword evidence="6" id="KW-0408">Iron</keyword>
<evidence type="ECO:0000256" key="4">
    <source>
        <dbReference type="ARBA" id="ARBA00022741"/>
    </source>
</evidence>
<keyword evidence="5 11" id="KW-0067">ATP-binding</keyword>
<dbReference type="Gene3D" id="3.40.50.300">
    <property type="entry name" value="P-loop containing nucleotide triphosphate hydrolases"/>
    <property type="match status" value="1"/>
</dbReference>
<evidence type="ECO:0000256" key="9">
    <source>
        <dbReference type="ARBA" id="ARBA00066388"/>
    </source>
</evidence>